<feature type="transmembrane region" description="Helical" evidence="7">
    <location>
        <begin position="149"/>
        <end position="169"/>
    </location>
</feature>
<organism evidence="9 10">
    <name type="scientific">Cupriavidus basilensis</name>
    <dbReference type="NCBI Taxonomy" id="68895"/>
    <lineage>
        <taxon>Bacteria</taxon>
        <taxon>Pseudomonadati</taxon>
        <taxon>Pseudomonadota</taxon>
        <taxon>Betaproteobacteria</taxon>
        <taxon>Burkholderiales</taxon>
        <taxon>Burkholderiaceae</taxon>
        <taxon>Cupriavidus</taxon>
    </lineage>
</organism>
<feature type="domain" description="EamA" evidence="8">
    <location>
        <begin position="176"/>
        <end position="307"/>
    </location>
</feature>
<dbReference type="InterPro" id="IPR050638">
    <property type="entry name" value="AA-Vitamin_Transporters"/>
</dbReference>
<dbReference type="AlphaFoldDB" id="A0A0C4XYH0"/>
<comment type="subcellular location">
    <subcellularLocation>
        <location evidence="1">Membrane</location>
        <topology evidence="1">Multi-pass membrane protein</topology>
    </subcellularLocation>
</comment>
<keyword evidence="5 7" id="KW-0472">Membrane</keyword>
<dbReference type="InterPro" id="IPR000620">
    <property type="entry name" value="EamA_dom"/>
</dbReference>
<dbReference type="PANTHER" id="PTHR32322">
    <property type="entry name" value="INNER MEMBRANE TRANSPORTER"/>
    <property type="match status" value="1"/>
</dbReference>
<dbReference type="PANTHER" id="PTHR32322:SF2">
    <property type="entry name" value="EAMA DOMAIN-CONTAINING PROTEIN"/>
    <property type="match status" value="1"/>
</dbReference>
<dbReference type="InterPro" id="IPR037185">
    <property type="entry name" value="EmrE-like"/>
</dbReference>
<feature type="transmembrane region" description="Helical" evidence="7">
    <location>
        <begin position="96"/>
        <end position="116"/>
    </location>
</feature>
<dbReference type="Pfam" id="PF00892">
    <property type="entry name" value="EamA"/>
    <property type="match status" value="2"/>
</dbReference>
<feature type="transmembrane region" description="Helical" evidence="7">
    <location>
        <begin position="267"/>
        <end position="286"/>
    </location>
</feature>
<dbReference type="KEGG" id="cbw:RR42_m0077"/>
<dbReference type="EMBL" id="CP010536">
    <property type="protein sequence ID" value="AJG17492.1"/>
    <property type="molecule type" value="Genomic_DNA"/>
</dbReference>
<feature type="compositionally biased region" description="Basic and acidic residues" evidence="6">
    <location>
        <begin position="1"/>
        <end position="10"/>
    </location>
</feature>
<evidence type="ECO:0000259" key="8">
    <source>
        <dbReference type="Pfam" id="PF00892"/>
    </source>
</evidence>
<feature type="region of interest" description="Disordered" evidence="6">
    <location>
        <begin position="316"/>
        <end position="340"/>
    </location>
</feature>
<keyword evidence="4 7" id="KW-1133">Transmembrane helix</keyword>
<gene>
    <name evidence="9" type="ORF">RR42_m0077</name>
</gene>
<feature type="domain" description="EamA" evidence="8">
    <location>
        <begin position="39"/>
        <end position="165"/>
    </location>
</feature>
<evidence type="ECO:0000313" key="10">
    <source>
        <dbReference type="Proteomes" id="UP000031843"/>
    </source>
</evidence>
<feature type="transmembrane region" description="Helical" evidence="7">
    <location>
        <begin position="237"/>
        <end position="255"/>
    </location>
</feature>
<name>A0A0C4XYH0_9BURK</name>
<keyword evidence="10" id="KW-1185">Reference proteome</keyword>
<evidence type="ECO:0000256" key="6">
    <source>
        <dbReference type="SAM" id="MobiDB-lite"/>
    </source>
</evidence>
<evidence type="ECO:0000256" key="5">
    <source>
        <dbReference type="ARBA" id="ARBA00023136"/>
    </source>
</evidence>
<dbReference type="Proteomes" id="UP000031843">
    <property type="component" value="Chromosome main"/>
</dbReference>
<dbReference type="STRING" id="68895.RR42_m0077"/>
<reference evidence="9 10" key="1">
    <citation type="journal article" date="2015" name="Genome Announc.">
        <title>Complete Genome Sequence of Cupriavidus basilensis 4G11, Isolated from the Oak Ridge Field Research Center Site.</title>
        <authorList>
            <person name="Ray J."/>
            <person name="Waters R.J."/>
            <person name="Skerker J.M."/>
            <person name="Kuehl J.V."/>
            <person name="Price M.N."/>
            <person name="Huang J."/>
            <person name="Chakraborty R."/>
            <person name="Arkin A.P."/>
            <person name="Deutschbauer A."/>
        </authorList>
    </citation>
    <scope>NUCLEOTIDE SEQUENCE [LARGE SCALE GENOMIC DNA]</scope>
    <source>
        <strain evidence="9">4G11</strain>
    </source>
</reference>
<accession>A0A0C4XYH0</accession>
<feature type="transmembrane region" description="Helical" evidence="7">
    <location>
        <begin position="175"/>
        <end position="194"/>
    </location>
</feature>
<feature type="region of interest" description="Disordered" evidence="6">
    <location>
        <begin position="1"/>
        <end position="31"/>
    </location>
</feature>
<evidence type="ECO:0000313" key="9">
    <source>
        <dbReference type="EMBL" id="AJG17492.1"/>
    </source>
</evidence>
<dbReference type="RefSeq" id="WP_236701950.1">
    <property type="nucleotide sequence ID" value="NZ_CP010536.1"/>
</dbReference>
<keyword evidence="3 7" id="KW-0812">Transmembrane</keyword>
<dbReference type="GO" id="GO:0016020">
    <property type="term" value="C:membrane"/>
    <property type="evidence" value="ECO:0007669"/>
    <property type="project" value="UniProtKB-SubCell"/>
</dbReference>
<evidence type="ECO:0000256" key="2">
    <source>
        <dbReference type="ARBA" id="ARBA00007362"/>
    </source>
</evidence>
<sequence>MKPAPQRDPRPVSPARRAARPSSSSSTPAPQVQVRTADVLLTASAPLIWGSTYLVTSQWLPPGQPLLSGVIRALPAGLAMLAWGRQLPRGGWWWKAAVLGVLNIGLFQAMLFIAAYRLPGGVAATVGAIQPLLVAVLAWLLLGARPRPATWLAGLGGIGGVALLVLGPAARLDGVGVAAAAAGAVSMALGTVLAKRWRAPVSPLVLTAWQLTAGALFLLPFALAFETLPARLTVPNVLGYLWLCVAGAGVSYALWFRGIGRLPTAAVSALGLLSPVSATALGFLVLGQRLSPAQMAGALLVLASVWLGQRAPKAAPAAAGGAGASDASDKAHGPLAPRQG</sequence>
<protein>
    <submittedName>
        <fullName evidence="9">Permease of the drug/metabolite transporter (DMT) superfamily</fullName>
    </submittedName>
</protein>
<evidence type="ECO:0000256" key="7">
    <source>
        <dbReference type="SAM" id="Phobius"/>
    </source>
</evidence>
<dbReference type="SUPFAM" id="SSF103481">
    <property type="entry name" value="Multidrug resistance efflux transporter EmrE"/>
    <property type="match status" value="2"/>
</dbReference>
<feature type="compositionally biased region" description="Low complexity" evidence="6">
    <location>
        <begin position="13"/>
        <end position="30"/>
    </location>
</feature>
<evidence type="ECO:0000256" key="1">
    <source>
        <dbReference type="ARBA" id="ARBA00004141"/>
    </source>
</evidence>
<feature type="transmembrane region" description="Helical" evidence="7">
    <location>
        <begin position="206"/>
        <end position="225"/>
    </location>
</feature>
<evidence type="ECO:0000256" key="4">
    <source>
        <dbReference type="ARBA" id="ARBA00022989"/>
    </source>
</evidence>
<evidence type="ECO:0000256" key="3">
    <source>
        <dbReference type="ARBA" id="ARBA00022692"/>
    </source>
</evidence>
<comment type="similarity">
    <text evidence="2">Belongs to the EamA transporter family.</text>
</comment>
<feature type="transmembrane region" description="Helical" evidence="7">
    <location>
        <begin position="122"/>
        <end position="142"/>
    </location>
</feature>
<proteinExistence type="inferred from homology"/>